<dbReference type="KEGG" id="ffa:FFWV33_08855"/>
<dbReference type="PANTHER" id="PTHR21666">
    <property type="entry name" value="PEPTIDASE-RELATED"/>
    <property type="match status" value="1"/>
</dbReference>
<keyword evidence="3" id="KW-1185">Reference proteome</keyword>
<evidence type="ECO:0000259" key="1">
    <source>
        <dbReference type="Pfam" id="PF01551"/>
    </source>
</evidence>
<name>A0A2S1LDN3_9FLAO</name>
<sequence length="565" mass="63552">MRFYKLLLLFSTVLVAQTEYPKDYFGVPVDIPILLSGNFAELRPNHFHAGFDIKTKGREGIEVHSVADGFVSRIKISPYGNGSALYIDHPNGFTSVYCHLQQAQGPIADFIRKAQYKENSFEVELFLKPTDLPVKKGELIALTGNTGSSQGPHLHFEFRDTKTEKIINPLHFGYDSFLKDTRKPTVAALYVYPLDDKTTVNNSKRPILLNLALQKDGTYLANKVSANGKIGFGVTAEDYDAASYSKNGIYKIQSHLNGKATFGFQMDTYSFDEMRYINALIDYPKYRKTGQRVQKLFMETPFPLSIITTDADNGVVTVKPNLSSVYQIDVADYFGNTTTITVPISYDMMSTIIEKEVVESNYFVKVNRENIFSKDNWTVTFPAGTFYDNFDMNFNVRGESLYLHDEMTPVHSSFTISVENEKYGADDSGKVYIADVDSRGRYGYNYTTKKGNVFTTKVKSLGRYTLAKDTSNPTISIGRSIEGKWISSQKSIDLTIGDSGSGIKSYNGYLNGVWALFEYDYKTRKITHNFSEGIVAEGANELKVVVVDNVGNSTTFETRFFRSQK</sequence>
<dbReference type="Pfam" id="PF01551">
    <property type="entry name" value="Peptidase_M23"/>
    <property type="match status" value="2"/>
</dbReference>
<dbReference type="SUPFAM" id="SSF51261">
    <property type="entry name" value="Duplicated hybrid motif"/>
    <property type="match status" value="1"/>
</dbReference>
<dbReference type="EMBL" id="CP020918">
    <property type="protein sequence ID" value="AWG21636.1"/>
    <property type="molecule type" value="Genomic_DNA"/>
</dbReference>
<feature type="domain" description="M23ase beta-sheet core" evidence="1">
    <location>
        <begin position="47"/>
        <end position="104"/>
    </location>
</feature>
<organism evidence="2 3">
    <name type="scientific">Flavobacterium faecale</name>
    <dbReference type="NCBI Taxonomy" id="1355330"/>
    <lineage>
        <taxon>Bacteria</taxon>
        <taxon>Pseudomonadati</taxon>
        <taxon>Bacteroidota</taxon>
        <taxon>Flavobacteriia</taxon>
        <taxon>Flavobacteriales</taxon>
        <taxon>Flavobacteriaceae</taxon>
        <taxon>Flavobacterium</taxon>
    </lineage>
</organism>
<dbReference type="RefSeq" id="WP_108740574.1">
    <property type="nucleotide sequence ID" value="NZ_CP020918.1"/>
</dbReference>
<dbReference type="OrthoDB" id="9810477at2"/>
<feature type="domain" description="M23ase beta-sheet core" evidence="1">
    <location>
        <begin position="133"/>
        <end position="162"/>
    </location>
</feature>
<dbReference type="AlphaFoldDB" id="A0A2S1LDN3"/>
<accession>A0A2S1LDN3</accession>
<evidence type="ECO:0000313" key="2">
    <source>
        <dbReference type="EMBL" id="AWG21636.1"/>
    </source>
</evidence>
<dbReference type="InterPro" id="IPR050570">
    <property type="entry name" value="Cell_wall_metabolism_enzyme"/>
</dbReference>
<evidence type="ECO:0000313" key="3">
    <source>
        <dbReference type="Proteomes" id="UP000244527"/>
    </source>
</evidence>
<dbReference type="InterPro" id="IPR011055">
    <property type="entry name" value="Dup_hybrid_motif"/>
</dbReference>
<dbReference type="InterPro" id="IPR016047">
    <property type="entry name" value="M23ase_b-sheet_dom"/>
</dbReference>
<dbReference type="GO" id="GO:0004222">
    <property type="term" value="F:metalloendopeptidase activity"/>
    <property type="evidence" value="ECO:0007669"/>
    <property type="project" value="TreeGrafter"/>
</dbReference>
<dbReference type="Gene3D" id="2.70.70.10">
    <property type="entry name" value="Glucose Permease (Domain IIA)"/>
    <property type="match status" value="1"/>
</dbReference>
<proteinExistence type="predicted"/>
<dbReference type="PANTHER" id="PTHR21666:SF285">
    <property type="entry name" value="M23 FAMILY METALLOPEPTIDASE"/>
    <property type="match status" value="1"/>
</dbReference>
<dbReference type="CDD" id="cd12797">
    <property type="entry name" value="M23_peptidase"/>
    <property type="match status" value="1"/>
</dbReference>
<gene>
    <name evidence="2" type="ORF">FFWV33_08855</name>
</gene>
<dbReference type="Proteomes" id="UP000244527">
    <property type="component" value="Chromosome"/>
</dbReference>
<protein>
    <submittedName>
        <fullName evidence="2">Peptidase M23</fullName>
    </submittedName>
</protein>
<reference evidence="2 3" key="1">
    <citation type="submission" date="2017-04" db="EMBL/GenBank/DDBJ databases">
        <title>Compelte genome sequence of WV33.</title>
        <authorList>
            <person name="Lee P.C."/>
        </authorList>
    </citation>
    <scope>NUCLEOTIDE SEQUENCE [LARGE SCALE GENOMIC DNA]</scope>
    <source>
        <strain evidence="2 3">WV33</strain>
    </source>
</reference>